<gene>
    <name evidence="8" type="ORF">SAMN04488554_3923</name>
</gene>
<keyword evidence="4" id="KW-0378">Hydrolase</keyword>
<dbReference type="InterPro" id="IPR003610">
    <property type="entry name" value="CBM5/12"/>
</dbReference>
<feature type="region of interest" description="Disordered" evidence="6">
    <location>
        <begin position="1205"/>
        <end position="1229"/>
    </location>
</feature>
<keyword evidence="5" id="KW-0456">Lyase</keyword>
<sequence>MAVVATGLVSTPAAADDVSDLSGLLDLTRPELAEVAAELADGDAEGAAEALQEFYADRTDVVLPEPNRAGVGQASADELADGIFRFDGVTRDFYDEEAQRIDVDWQDIWDGTEEEPGKGQVWMLDFAFMPTLTRAYMSEQNPQVRAEYAQAWMEITLDFFTDNPDWPRSRNLAGAKRLSQLIVSFSVFRTDPTIAPGDLVDYLTGVDATSEHLVHALPTHRGNNWYLSMARSVYIASVYLPELAASYEHEYFALRSFESFLTQHGAQFKGDGVYREPTVNYQAYAANLVNATIEVGELNGRTMPASIIRATDWIADSLFATRMPNLEAPLFGDAGNVDAGEGAIGTSGERNGWSDFSWVASGRTEGTAPTLGSTIYPISFAVQRSGWDADARYMHINNQNTSYTYSHRHPDDLSLIMAAYGRPLIVDPGSGDYSSTGHNSWMRRETEAHNTIEVDGQPQEAGITRASHLWRSNEGLDVYRGEAHGYRPVIHDRVVYFVKPGFWIVSDALTGDTETHDYRQLWHFPGDPVSIDAETDVATVGFDTVAGADPVSGVQLVPVGAGSTDVAPTVHEDGAARVGDEVRTNIDYLSYDWTTGGSTGLDTVVVPGEAGPAPSVTADRIEMPGVDHSVASALEIDLEAATGQFYLSREETPSARSFGSATTDGETAYLERDDAGTLTRYALTSGSSLTDGGNTIVDASGVLSDLSVSLEGATAEVSLSDPFTGTLQLSAASADEVLVNGEPAEFTRSGDVITVSLAESFEPAPFFADEFDESSLESTTYTFEDGSLQGWRPRPGDSWELGGSDGAQLAQTSTANRQSFAIQQDVPADVHISAEIVPGDRSYATARTGLTFRYNDSRNYYRANVLKTREGVSLQLVKVYNGELTVLDEADLAVDADAAHTLSVSAVGRHLVATVGDTSVSVDDGRLPTGGVGAFTHRQATLFDNITITEALDEDHWQSVRGDISVDEGQLQMTPTGDRAHALLTSALPSRFSDMCDYAVTTTMTLGDTGSAGISLRDNGNAYGYRIHIGKTSRNSQYVSIIREAHRSGPEKIGGASVSHSLDGPVELGAMVHGDRITVTLNGETIVEARDTLVRSGGVGLYANSEATFENVNVSGGCEPPGSDNGAELATWEEDATYTEGDRVTYENAVWQASWWTQNQEPGEPYGPWQEMATTENGTATWTPSRIFTEGEVAAYENQRYQAQWWTRNEQPGDPHGPWESVEASPDDS</sequence>
<dbReference type="Gene3D" id="2.70.98.70">
    <property type="match status" value="1"/>
</dbReference>
<dbReference type="GO" id="GO:0016829">
    <property type="term" value="F:lyase activity"/>
    <property type="evidence" value="ECO:0007669"/>
    <property type="project" value="UniProtKB-KW"/>
</dbReference>
<dbReference type="SUPFAM" id="SSF48230">
    <property type="entry name" value="Chondroitin AC/alginate lyase"/>
    <property type="match status" value="1"/>
</dbReference>
<evidence type="ECO:0000256" key="4">
    <source>
        <dbReference type="ARBA" id="ARBA00022801"/>
    </source>
</evidence>
<evidence type="ECO:0000256" key="3">
    <source>
        <dbReference type="ARBA" id="ARBA00022764"/>
    </source>
</evidence>
<dbReference type="Proteomes" id="UP000199220">
    <property type="component" value="Unassembled WGS sequence"/>
</dbReference>
<dbReference type="GO" id="GO:0030246">
    <property type="term" value="F:carbohydrate binding"/>
    <property type="evidence" value="ECO:0007669"/>
    <property type="project" value="InterPro"/>
</dbReference>
<dbReference type="Pfam" id="PF02839">
    <property type="entry name" value="CBM_5_12"/>
    <property type="match status" value="1"/>
</dbReference>
<dbReference type="InterPro" id="IPR031680">
    <property type="entry name" value="Hepar_II_III_N"/>
</dbReference>
<dbReference type="GO" id="GO:0004553">
    <property type="term" value="F:hydrolase activity, hydrolyzing O-glycosyl compounds"/>
    <property type="evidence" value="ECO:0007669"/>
    <property type="project" value="InterPro"/>
</dbReference>
<evidence type="ECO:0000256" key="5">
    <source>
        <dbReference type="ARBA" id="ARBA00023239"/>
    </source>
</evidence>
<dbReference type="SMART" id="SM00495">
    <property type="entry name" value="ChtBD3"/>
    <property type="match status" value="2"/>
</dbReference>
<feature type="domain" description="Chitin-binding type-3" evidence="7">
    <location>
        <begin position="1179"/>
        <end position="1222"/>
    </location>
</feature>
<dbReference type="Pfam" id="PF16889">
    <property type="entry name" value="Hepar_II_III_N"/>
    <property type="match status" value="1"/>
</dbReference>
<evidence type="ECO:0000313" key="9">
    <source>
        <dbReference type="Proteomes" id="UP000199220"/>
    </source>
</evidence>
<dbReference type="Gene3D" id="2.10.10.20">
    <property type="entry name" value="Carbohydrate-binding module superfamily 5/12"/>
    <property type="match status" value="2"/>
</dbReference>
<dbReference type="STRING" id="648782.SAMN04488554_3923"/>
<feature type="domain" description="Chitin-binding type-3" evidence="7">
    <location>
        <begin position="1129"/>
        <end position="1172"/>
    </location>
</feature>
<keyword evidence="9" id="KW-1185">Reference proteome</keyword>
<dbReference type="EMBL" id="FNTX01000002">
    <property type="protein sequence ID" value="SEE96374.1"/>
    <property type="molecule type" value="Genomic_DNA"/>
</dbReference>
<dbReference type="Gene3D" id="1.50.10.100">
    <property type="entry name" value="Chondroitin AC/alginate lyase"/>
    <property type="match status" value="1"/>
</dbReference>
<dbReference type="GO" id="GO:0005975">
    <property type="term" value="P:carbohydrate metabolic process"/>
    <property type="evidence" value="ECO:0007669"/>
    <property type="project" value="InterPro"/>
</dbReference>
<dbReference type="InterPro" id="IPR036573">
    <property type="entry name" value="CBM_sf_5/12"/>
</dbReference>
<keyword evidence="2" id="KW-0732">Signal</keyword>
<dbReference type="AlphaFoldDB" id="A0A1H5N479"/>
<evidence type="ECO:0000256" key="6">
    <source>
        <dbReference type="SAM" id="MobiDB-lite"/>
    </source>
</evidence>
<comment type="subcellular location">
    <subcellularLocation>
        <location evidence="1">Periplasm</location>
    </subcellularLocation>
</comment>
<dbReference type="PANTHER" id="PTHR39210:SF1">
    <property type="entry name" value="HEPARIN-SULFATE LYASE"/>
    <property type="match status" value="1"/>
</dbReference>
<evidence type="ECO:0000259" key="7">
    <source>
        <dbReference type="SMART" id="SM00495"/>
    </source>
</evidence>
<dbReference type="GO" id="GO:0042597">
    <property type="term" value="C:periplasmic space"/>
    <property type="evidence" value="ECO:0007669"/>
    <property type="project" value="UniProtKB-SubCell"/>
</dbReference>
<dbReference type="PANTHER" id="PTHR39210">
    <property type="entry name" value="HEPARIN-SULFATE LYASE"/>
    <property type="match status" value="1"/>
</dbReference>
<keyword evidence="3" id="KW-0574">Periplasm</keyword>
<dbReference type="InterPro" id="IPR008929">
    <property type="entry name" value="Chondroitin_lyas"/>
</dbReference>
<name>A0A1H5N479_9MICO</name>
<organism evidence="8 9">
    <name type="scientific">Ruania alba</name>
    <dbReference type="NCBI Taxonomy" id="648782"/>
    <lineage>
        <taxon>Bacteria</taxon>
        <taxon>Bacillati</taxon>
        <taxon>Actinomycetota</taxon>
        <taxon>Actinomycetes</taxon>
        <taxon>Micrococcales</taxon>
        <taxon>Ruaniaceae</taxon>
        <taxon>Ruania</taxon>
    </lineage>
</organism>
<dbReference type="CDD" id="cd12215">
    <property type="entry name" value="ChiC_BD"/>
    <property type="match status" value="2"/>
</dbReference>
<dbReference type="Pfam" id="PF07940">
    <property type="entry name" value="Hepar_II_III_C"/>
    <property type="match status" value="1"/>
</dbReference>
<dbReference type="GO" id="GO:0005576">
    <property type="term" value="C:extracellular region"/>
    <property type="evidence" value="ECO:0007669"/>
    <property type="project" value="InterPro"/>
</dbReference>
<dbReference type="SUPFAM" id="SSF51055">
    <property type="entry name" value="Carbohydrate binding domain"/>
    <property type="match status" value="2"/>
</dbReference>
<accession>A0A1H5N479</accession>
<evidence type="ECO:0000256" key="2">
    <source>
        <dbReference type="ARBA" id="ARBA00022729"/>
    </source>
</evidence>
<reference evidence="9" key="1">
    <citation type="submission" date="2016-10" db="EMBL/GenBank/DDBJ databases">
        <authorList>
            <person name="Varghese N."/>
            <person name="Submissions S."/>
        </authorList>
    </citation>
    <scope>NUCLEOTIDE SEQUENCE [LARGE SCALE GENOMIC DNA]</scope>
    <source>
        <strain evidence="9">DSM 21368</strain>
    </source>
</reference>
<evidence type="ECO:0000313" key="8">
    <source>
        <dbReference type="EMBL" id="SEE96374.1"/>
    </source>
</evidence>
<proteinExistence type="predicted"/>
<protein>
    <submittedName>
        <fullName evidence="8">Carbohydrate binding domain-containing protein</fullName>
    </submittedName>
</protein>
<dbReference type="Gene3D" id="2.60.120.560">
    <property type="entry name" value="Exo-inulinase, domain 1"/>
    <property type="match status" value="2"/>
</dbReference>
<evidence type="ECO:0000256" key="1">
    <source>
        <dbReference type="ARBA" id="ARBA00004418"/>
    </source>
</evidence>
<dbReference type="InterPro" id="IPR012480">
    <property type="entry name" value="Hepar_II_III_C"/>
</dbReference>
<dbReference type="RefSeq" id="WP_175477231.1">
    <property type="nucleotide sequence ID" value="NZ_FNTX01000002.1"/>
</dbReference>